<dbReference type="RefSeq" id="WP_191908113.1">
    <property type="nucleotide sequence ID" value="NZ_CP042906.1"/>
</dbReference>
<evidence type="ECO:0000313" key="7">
    <source>
        <dbReference type="EMBL" id="QEX17714.1"/>
    </source>
</evidence>
<dbReference type="InterPro" id="IPR010432">
    <property type="entry name" value="RDD"/>
</dbReference>
<feature type="transmembrane region" description="Helical" evidence="5">
    <location>
        <begin position="124"/>
        <end position="148"/>
    </location>
</feature>
<evidence type="ECO:0000256" key="2">
    <source>
        <dbReference type="ARBA" id="ARBA00022692"/>
    </source>
</evidence>
<name>A0A5J6MJV3_9PROT</name>
<evidence type="ECO:0000256" key="3">
    <source>
        <dbReference type="ARBA" id="ARBA00022989"/>
    </source>
</evidence>
<evidence type="ECO:0000313" key="8">
    <source>
        <dbReference type="Proteomes" id="UP000326202"/>
    </source>
</evidence>
<dbReference type="Proteomes" id="UP000326202">
    <property type="component" value="Chromosome"/>
</dbReference>
<keyword evidence="8" id="KW-1185">Reference proteome</keyword>
<proteinExistence type="predicted"/>
<organism evidence="7 8">
    <name type="scientific">Hypericibacter terrae</name>
    <dbReference type="NCBI Taxonomy" id="2602015"/>
    <lineage>
        <taxon>Bacteria</taxon>
        <taxon>Pseudomonadati</taxon>
        <taxon>Pseudomonadota</taxon>
        <taxon>Alphaproteobacteria</taxon>
        <taxon>Rhodospirillales</taxon>
        <taxon>Dongiaceae</taxon>
        <taxon>Hypericibacter</taxon>
    </lineage>
</organism>
<keyword evidence="2 5" id="KW-0812">Transmembrane</keyword>
<dbReference type="Pfam" id="PF06271">
    <property type="entry name" value="RDD"/>
    <property type="match status" value="1"/>
</dbReference>
<sequence length="172" mass="18687">MSFENRLPVATGEARWHESEAPTVIEPLSDPMLFDGIRSRRVLGYFVDLILIGLLSVAVWFALVFAGVVTLGLLLPLLPLGMALVPLAYHTLQVGGPRSATIGMRLFGVEVRNWTGTRPDLLQAFLMTALFLSTIALTGSLILLVSLFNGRGRTLHDYLSGTVVVRAERLGG</sequence>
<keyword evidence="4 5" id="KW-0472">Membrane</keyword>
<comment type="subcellular location">
    <subcellularLocation>
        <location evidence="1">Membrane</location>
        <topology evidence="1">Multi-pass membrane protein</topology>
    </subcellularLocation>
</comment>
<evidence type="ECO:0000259" key="6">
    <source>
        <dbReference type="Pfam" id="PF06271"/>
    </source>
</evidence>
<protein>
    <submittedName>
        <fullName evidence="7">RDD family protein</fullName>
    </submittedName>
</protein>
<evidence type="ECO:0000256" key="5">
    <source>
        <dbReference type="SAM" id="Phobius"/>
    </source>
</evidence>
<dbReference type="EMBL" id="CP042906">
    <property type="protein sequence ID" value="QEX17714.1"/>
    <property type="molecule type" value="Genomic_DNA"/>
</dbReference>
<feature type="domain" description="RDD" evidence="6">
    <location>
        <begin position="40"/>
        <end position="161"/>
    </location>
</feature>
<keyword evidence="3 5" id="KW-1133">Transmembrane helix</keyword>
<reference evidence="7 8" key="1">
    <citation type="submission" date="2019-08" db="EMBL/GenBank/DDBJ databases">
        <title>Hyperibacter terrae gen. nov., sp. nov. and Hyperibacter viscosus sp. nov., two new members in the family Rhodospirillaceae isolated from the rhizosphere of Hypericum perforatum.</title>
        <authorList>
            <person name="Noviana Z."/>
        </authorList>
    </citation>
    <scope>NUCLEOTIDE SEQUENCE [LARGE SCALE GENOMIC DNA]</scope>
    <source>
        <strain evidence="7 8">R5913</strain>
    </source>
</reference>
<dbReference type="GO" id="GO:0016020">
    <property type="term" value="C:membrane"/>
    <property type="evidence" value="ECO:0007669"/>
    <property type="project" value="UniProtKB-SubCell"/>
</dbReference>
<dbReference type="KEGG" id="htq:FRZ44_30170"/>
<gene>
    <name evidence="7" type="ORF">FRZ44_30170</name>
</gene>
<feature type="transmembrane region" description="Helical" evidence="5">
    <location>
        <begin position="42"/>
        <end position="75"/>
    </location>
</feature>
<evidence type="ECO:0000256" key="4">
    <source>
        <dbReference type="ARBA" id="ARBA00023136"/>
    </source>
</evidence>
<evidence type="ECO:0000256" key="1">
    <source>
        <dbReference type="ARBA" id="ARBA00004141"/>
    </source>
</evidence>
<dbReference type="AlphaFoldDB" id="A0A5J6MJV3"/>
<accession>A0A5J6MJV3</accession>